<dbReference type="Proteomes" id="UP000677016">
    <property type="component" value="Unassembled WGS sequence"/>
</dbReference>
<evidence type="ECO:0000313" key="3">
    <source>
        <dbReference type="Proteomes" id="UP000677016"/>
    </source>
</evidence>
<dbReference type="AlphaFoldDB" id="A0A941DAV0"/>
<sequence length="104" mass="10157">MSATTRTAAAALAAAGLAVTGAATASAAAPDTECMRAGISTLKDAGLLSAVAKDGLPVADAVALGVTPREGTDVSALPAVLPFSTVLADHRAGEDSLFVYPWCG</sequence>
<reference evidence="2" key="1">
    <citation type="submission" date="2021-04" db="EMBL/GenBank/DDBJ databases">
        <title>Phycicoccus avicenniae sp. nov., a novel endophytic actinomycetes isolated from branch of Avicennia mariana.</title>
        <authorList>
            <person name="Tuo L."/>
        </authorList>
    </citation>
    <scope>NUCLEOTIDE SEQUENCE</scope>
    <source>
        <strain evidence="2">BSK3Z-2</strain>
    </source>
</reference>
<evidence type="ECO:0000313" key="2">
    <source>
        <dbReference type="EMBL" id="MBR7743597.1"/>
    </source>
</evidence>
<dbReference type="EMBL" id="JAGSNF010000013">
    <property type="protein sequence ID" value="MBR7743597.1"/>
    <property type="molecule type" value="Genomic_DNA"/>
</dbReference>
<evidence type="ECO:0008006" key="4">
    <source>
        <dbReference type="Google" id="ProtNLM"/>
    </source>
</evidence>
<feature type="chain" id="PRO_5037141068" description="DUF732 domain-containing protein" evidence="1">
    <location>
        <begin position="28"/>
        <end position="104"/>
    </location>
</feature>
<gene>
    <name evidence="2" type="ORF">KC207_09875</name>
</gene>
<keyword evidence="3" id="KW-1185">Reference proteome</keyword>
<dbReference type="RefSeq" id="WP_211602858.1">
    <property type="nucleotide sequence ID" value="NZ_JAGSNF010000013.1"/>
</dbReference>
<accession>A0A941DAV0</accession>
<evidence type="ECO:0000256" key="1">
    <source>
        <dbReference type="SAM" id="SignalP"/>
    </source>
</evidence>
<feature type="signal peptide" evidence="1">
    <location>
        <begin position="1"/>
        <end position="27"/>
    </location>
</feature>
<organism evidence="2 3">
    <name type="scientific">Phycicoccus avicenniae</name>
    <dbReference type="NCBI Taxonomy" id="2828860"/>
    <lineage>
        <taxon>Bacteria</taxon>
        <taxon>Bacillati</taxon>
        <taxon>Actinomycetota</taxon>
        <taxon>Actinomycetes</taxon>
        <taxon>Micrococcales</taxon>
        <taxon>Intrasporangiaceae</taxon>
        <taxon>Phycicoccus</taxon>
    </lineage>
</organism>
<proteinExistence type="predicted"/>
<name>A0A941DAV0_9MICO</name>
<protein>
    <recommendedName>
        <fullName evidence="4">DUF732 domain-containing protein</fullName>
    </recommendedName>
</protein>
<comment type="caution">
    <text evidence="2">The sequence shown here is derived from an EMBL/GenBank/DDBJ whole genome shotgun (WGS) entry which is preliminary data.</text>
</comment>
<keyword evidence="1" id="KW-0732">Signal</keyword>